<dbReference type="EMBL" id="QJHL01000009">
    <property type="protein sequence ID" value="PXY43033.1"/>
    <property type="molecule type" value="Genomic_DNA"/>
</dbReference>
<evidence type="ECO:0000313" key="2">
    <source>
        <dbReference type="Proteomes" id="UP000247681"/>
    </source>
</evidence>
<protein>
    <submittedName>
        <fullName evidence="1">Uncharacterized protein</fullName>
    </submittedName>
</protein>
<gene>
    <name evidence="1" type="ORF">DMB68_22910</name>
</gene>
<keyword evidence="2" id="KW-1185">Reference proteome</keyword>
<comment type="caution">
    <text evidence="1">The sequence shown here is derived from an EMBL/GenBank/DDBJ whole genome shotgun (WGS) entry which is preliminary data.</text>
</comment>
<dbReference type="OrthoDB" id="9983219at2"/>
<dbReference type="AlphaFoldDB" id="A0A2V4BYU8"/>
<dbReference type="RefSeq" id="WP_110348952.1">
    <property type="nucleotide sequence ID" value="NZ_QJHL01000009.1"/>
</dbReference>
<dbReference type="Proteomes" id="UP000247681">
    <property type="component" value="Unassembled WGS sequence"/>
</dbReference>
<sequence>MEIAFNHNFYVRNMDENFNYDFIENQNHDKLTNCYYPKTIKDLFMIEKGNEIENLEFNL</sequence>
<organism evidence="1 2">
    <name type="scientific">Flavobacterium hydrophilum</name>
    <dbReference type="NCBI Taxonomy" id="2211445"/>
    <lineage>
        <taxon>Bacteria</taxon>
        <taxon>Pseudomonadati</taxon>
        <taxon>Bacteroidota</taxon>
        <taxon>Flavobacteriia</taxon>
        <taxon>Flavobacteriales</taxon>
        <taxon>Flavobacteriaceae</taxon>
        <taxon>Flavobacterium</taxon>
    </lineage>
</organism>
<evidence type="ECO:0000313" key="1">
    <source>
        <dbReference type="EMBL" id="PXY43033.1"/>
    </source>
</evidence>
<proteinExistence type="predicted"/>
<name>A0A2V4BYU8_9FLAO</name>
<reference evidence="1 2" key="1">
    <citation type="submission" date="2018-05" db="EMBL/GenBank/DDBJ databases">
        <title>Flavobacterium sp. strain IMCC34758, incomplete genome.</title>
        <authorList>
            <person name="Joung Y."/>
        </authorList>
    </citation>
    <scope>NUCLEOTIDE SEQUENCE [LARGE SCALE GENOMIC DNA]</scope>
    <source>
        <strain evidence="1 2">IMCC34758</strain>
    </source>
</reference>
<accession>A0A2V4BYU8</accession>